<accession>A0A068WTY3</accession>
<sequence>MISTLRWFRHHLTSCEHSVSVEQLVVPPHRDDSSDNALLYEDFTSDSRKTSNPSEWMSSRTSGNGYTGKNPTERRSCTRTDKIGNKQLAMTHGDSDACPHQKWLNLLIVTT</sequence>
<name>A0A068WTY3_ECHGR</name>
<feature type="compositionally biased region" description="Polar residues" evidence="1">
    <location>
        <begin position="50"/>
        <end position="70"/>
    </location>
</feature>
<evidence type="ECO:0000313" key="2">
    <source>
        <dbReference type="EMBL" id="CDS21933.1"/>
    </source>
</evidence>
<dbReference type="AlphaFoldDB" id="A0A068WTY3"/>
<proteinExistence type="predicted"/>
<feature type="compositionally biased region" description="Basic and acidic residues" evidence="1">
    <location>
        <begin position="71"/>
        <end position="82"/>
    </location>
</feature>
<gene>
    <name evidence="2" type="ORF">EgrG_002022700</name>
</gene>
<organism evidence="2">
    <name type="scientific">Echinococcus granulosus</name>
    <name type="common">Hydatid tapeworm</name>
    <dbReference type="NCBI Taxonomy" id="6210"/>
    <lineage>
        <taxon>Eukaryota</taxon>
        <taxon>Metazoa</taxon>
        <taxon>Spiralia</taxon>
        <taxon>Lophotrochozoa</taxon>
        <taxon>Platyhelminthes</taxon>
        <taxon>Cestoda</taxon>
        <taxon>Eucestoda</taxon>
        <taxon>Cyclophyllidea</taxon>
        <taxon>Taeniidae</taxon>
        <taxon>Echinococcus</taxon>
        <taxon>Echinococcus granulosus group</taxon>
    </lineage>
</organism>
<evidence type="ECO:0000313" key="3">
    <source>
        <dbReference type="Proteomes" id="UP000492820"/>
    </source>
</evidence>
<evidence type="ECO:0000313" key="4">
    <source>
        <dbReference type="WBParaSite" id="EgrG_002022700"/>
    </source>
</evidence>
<reference evidence="2" key="2">
    <citation type="submission" date="2014-06" db="EMBL/GenBank/DDBJ databases">
        <authorList>
            <person name="Aslett M."/>
        </authorList>
    </citation>
    <scope>NUCLEOTIDE SEQUENCE</scope>
</reference>
<evidence type="ECO:0000256" key="1">
    <source>
        <dbReference type="SAM" id="MobiDB-lite"/>
    </source>
</evidence>
<feature type="region of interest" description="Disordered" evidence="1">
    <location>
        <begin position="27"/>
        <end position="82"/>
    </location>
</feature>
<dbReference type="EMBL" id="LK028585">
    <property type="protein sequence ID" value="CDS21933.1"/>
    <property type="molecule type" value="Genomic_DNA"/>
</dbReference>
<reference evidence="4" key="3">
    <citation type="submission" date="2020-10" db="UniProtKB">
        <authorList>
            <consortium name="WormBaseParasite"/>
        </authorList>
    </citation>
    <scope>IDENTIFICATION</scope>
</reference>
<reference evidence="2 3" key="1">
    <citation type="journal article" date="2013" name="Nature">
        <title>The genomes of four tapeworm species reveal adaptations to parasitism.</title>
        <authorList>
            <person name="Tsai I.J."/>
            <person name="Zarowiecki M."/>
            <person name="Holroyd N."/>
            <person name="Garciarrubio A."/>
            <person name="Sanchez-Flores A."/>
            <person name="Brooks K.L."/>
            <person name="Tracey A."/>
            <person name="Bobes R.J."/>
            <person name="Fragoso G."/>
            <person name="Sciutto E."/>
            <person name="Aslett M."/>
            <person name="Beasley H."/>
            <person name="Bennett H.M."/>
            <person name="Cai J."/>
            <person name="Camicia F."/>
            <person name="Clark R."/>
            <person name="Cucher M."/>
            <person name="De Silva N."/>
            <person name="Day T.A."/>
            <person name="Deplazes P."/>
            <person name="Estrada K."/>
            <person name="Fernandez C."/>
            <person name="Holland P.W."/>
            <person name="Hou J."/>
            <person name="Hu S."/>
            <person name="Huckvale T."/>
            <person name="Hung S.S."/>
            <person name="Kamenetzky L."/>
            <person name="Keane J.A."/>
            <person name="Kiss F."/>
            <person name="Koziol U."/>
            <person name="Lambert O."/>
            <person name="Liu K."/>
            <person name="Luo X."/>
            <person name="Luo Y."/>
            <person name="Macchiaroli N."/>
            <person name="Nichol S."/>
            <person name="Paps J."/>
            <person name="Parkinson J."/>
            <person name="Pouchkina-Stantcheva N."/>
            <person name="Riddiford N."/>
            <person name="Rosenzvit M."/>
            <person name="Salinas G."/>
            <person name="Wasmuth J.D."/>
            <person name="Zamanian M."/>
            <person name="Zheng Y."/>
            <person name="Cai X."/>
            <person name="Soberon X."/>
            <person name="Olson P.D."/>
            <person name="Laclette J.P."/>
            <person name="Brehm K."/>
            <person name="Berriman M."/>
            <person name="Garciarrubio A."/>
            <person name="Bobes R.J."/>
            <person name="Fragoso G."/>
            <person name="Sanchez-Flores A."/>
            <person name="Estrada K."/>
            <person name="Cevallos M.A."/>
            <person name="Morett E."/>
            <person name="Gonzalez V."/>
            <person name="Portillo T."/>
            <person name="Ochoa-Leyva A."/>
            <person name="Jose M.V."/>
            <person name="Sciutto E."/>
            <person name="Landa A."/>
            <person name="Jimenez L."/>
            <person name="Valdes V."/>
            <person name="Carrero J.C."/>
            <person name="Larralde C."/>
            <person name="Morales-Montor J."/>
            <person name="Limon-Lason J."/>
            <person name="Soberon X."/>
            <person name="Laclette J.P."/>
        </authorList>
    </citation>
    <scope>NUCLEOTIDE SEQUENCE [LARGE SCALE GENOMIC DNA]</scope>
</reference>
<dbReference type="Proteomes" id="UP000492820">
    <property type="component" value="Unassembled WGS sequence"/>
</dbReference>
<protein>
    <submittedName>
        <fullName evidence="2 4">Uncharacterized protein</fullName>
    </submittedName>
</protein>
<dbReference type="WBParaSite" id="EgrG_002022700">
    <property type="protein sequence ID" value="EgrG_002022700"/>
    <property type="gene ID" value="EgrG_002022700"/>
</dbReference>